<dbReference type="SUPFAM" id="SSF54236">
    <property type="entry name" value="Ubiquitin-like"/>
    <property type="match status" value="1"/>
</dbReference>
<evidence type="ECO:0000259" key="2">
    <source>
        <dbReference type="PROSITE" id="PS50053"/>
    </source>
</evidence>
<dbReference type="Pfam" id="PF00240">
    <property type="entry name" value="ubiquitin"/>
    <property type="match status" value="1"/>
</dbReference>
<dbReference type="PhylomeDB" id="A0A0G4HDH0"/>
<proteinExistence type="predicted"/>
<dbReference type="FunFam" id="3.10.20.90:FF:000379">
    <property type="entry name" value="Ubiquitin/ribosomal protein CEP52"/>
    <property type="match status" value="1"/>
</dbReference>
<dbReference type="PROSITE" id="PS50053">
    <property type="entry name" value="UBIQUITIN_2"/>
    <property type="match status" value="1"/>
</dbReference>
<dbReference type="InterPro" id="IPR050158">
    <property type="entry name" value="Ubiquitin_ubiquitin-like"/>
</dbReference>
<protein>
    <recommendedName>
        <fullName evidence="2">Ubiquitin-like domain-containing protein</fullName>
    </recommendedName>
</protein>
<dbReference type="InterPro" id="IPR000626">
    <property type="entry name" value="Ubiquitin-like_dom"/>
</dbReference>
<reference evidence="3" key="1">
    <citation type="submission" date="2014-11" db="EMBL/GenBank/DDBJ databases">
        <authorList>
            <person name="Otto D Thomas"/>
            <person name="Naeem Raeece"/>
        </authorList>
    </citation>
    <scope>NUCLEOTIDE SEQUENCE</scope>
</reference>
<dbReference type="AlphaFoldDB" id="A0A0G4HDH0"/>
<dbReference type="EMBL" id="CDMZ01002382">
    <property type="protein sequence ID" value="CEM42117.1"/>
    <property type="molecule type" value="Genomic_DNA"/>
</dbReference>
<organism evidence="3">
    <name type="scientific">Chromera velia CCMP2878</name>
    <dbReference type="NCBI Taxonomy" id="1169474"/>
    <lineage>
        <taxon>Eukaryota</taxon>
        <taxon>Sar</taxon>
        <taxon>Alveolata</taxon>
        <taxon>Colpodellida</taxon>
        <taxon>Chromeraceae</taxon>
        <taxon>Chromera</taxon>
    </lineage>
</organism>
<dbReference type="PANTHER" id="PTHR10666">
    <property type="entry name" value="UBIQUITIN"/>
    <property type="match status" value="1"/>
</dbReference>
<sequence>MKSSVQYCVALCLAAFFVAESSTLSRRSESLKVARAHCNKKAVPSSYADVLNIRGGDDGGMSLSVKTLSGKTVTLDNLSADATIATVKAQLAEKEGIPVDQQRLIFDGRQLDNSKTLGDYNIQDGGSLHLVLRLRGGVPEPSISREAEGDGNELPKHYPLPWWVIL</sequence>
<feature type="domain" description="Ubiquitin-like" evidence="2">
    <location>
        <begin position="61"/>
        <end position="137"/>
    </location>
</feature>
<dbReference type="VEuPathDB" id="CryptoDB:Cvel_26518"/>
<dbReference type="InterPro" id="IPR029071">
    <property type="entry name" value="Ubiquitin-like_domsf"/>
</dbReference>
<dbReference type="Gene3D" id="3.10.20.90">
    <property type="entry name" value="Phosphatidylinositol 3-kinase Catalytic Subunit, Chain A, domain 1"/>
    <property type="match status" value="1"/>
</dbReference>
<name>A0A0G4HDH0_9ALVE</name>
<evidence type="ECO:0000313" key="3">
    <source>
        <dbReference type="EMBL" id="CEM42117.1"/>
    </source>
</evidence>
<feature type="signal peptide" evidence="1">
    <location>
        <begin position="1"/>
        <end position="21"/>
    </location>
</feature>
<dbReference type="PRINTS" id="PR00348">
    <property type="entry name" value="UBIQUITIN"/>
</dbReference>
<evidence type="ECO:0000256" key="1">
    <source>
        <dbReference type="SAM" id="SignalP"/>
    </source>
</evidence>
<dbReference type="InterPro" id="IPR019956">
    <property type="entry name" value="Ubiquitin_dom"/>
</dbReference>
<accession>A0A0G4HDH0</accession>
<keyword evidence="1" id="KW-0732">Signal</keyword>
<feature type="chain" id="PRO_5005191322" description="Ubiquitin-like domain-containing protein" evidence="1">
    <location>
        <begin position="22"/>
        <end position="166"/>
    </location>
</feature>
<dbReference type="SMART" id="SM00213">
    <property type="entry name" value="UBQ"/>
    <property type="match status" value="1"/>
</dbReference>
<gene>
    <name evidence="3" type="ORF">Cvel_26518</name>
</gene>